<dbReference type="RefSeq" id="WP_103727129.1">
    <property type="nucleotide sequence ID" value="NZ_PQNY01000034.1"/>
</dbReference>
<proteinExistence type="inferred from homology"/>
<reference evidence="8 9" key="1">
    <citation type="submission" date="2018-01" db="EMBL/GenBank/DDBJ databases">
        <title>Genomic Encyclopedia of Type Strains, Phase I: the one thousand microbial genomes (KMG-I) project.</title>
        <authorList>
            <person name="Goeker M."/>
        </authorList>
    </citation>
    <scope>NUCLEOTIDE SEQUENCE [LARGE SCALE GENOMIC DNA]</scope>
    <source>
        <strain evidence="8 9">DSM 17960</strain>
    </source>
</reference>
<feature type="domain" description="Tyr recombinase" evidence="6">
    <location>
        <begin position="100"/>
        <end position="305"/>
    </location>
</feature>
<dbReference type="InterPro" id="IPR010998">
    <property type="entry name" value="Integrase_recombinase_N"/>
</dbReference>
<dbReference type="PANTHER" id="PTHR30349:SF41">
    <property type="entry name" value="INTEGRASE_RECOMBINASE PROTEIN MJ0367-RELATED"/>
    <property type="match status" value="1"/>
</dbReference>
<dbReference type="InterPro" id="IPR050090">
    <property type="entry name" value="Tyrosine_recombinase_XerCD"/>
</dbReference>
<dbReference type="GO" id="GO:0015074">
    <property type="term" value="P:DNA integration"/>
    <property type="evidence" value="ECO:0007669"/>
    <property type="project" value="UniProtKB-KW"/>
</dbReference>
<dbReference type="PROSITE" id="PS51898">
    <property type="entry name" value="TYR_RECOMBINASE"/>
    <property type="match status" value="1"/>
</dbReference>
<accession>A0A2S4N4S7</accession>
<dbReference type="InterPro" id="IPR011010">
    <property type="entry name" value="DNA_brk_join_enz"/>
</dbReference>
<keyword evidence="2" id="KW-0229">DNA integration</keyword>
<dbReference type="InterPro" id="IPR044068">
    <property type="entry name" value="CB"/>
</dbReference>
<comment type="similarity">
    <text evidence="1">Belongs to the 'phage' integrase family.</text>
</comment>
<dbReference type="PROSITE" id="PS51900">
    <property type="entry name" value="CB"/>
    <property type="match status" value="1"/>
</dbReference>
<feature type="domain" description="Core-binding (CB)" evidence="7">
    <location>
        <begin position="1"/>
        <end position="78"/>
    </location>
</feature>
<dbReference type="Gene3D" id="1.10.443.10">
    <property type="entry name" value="Intergrase catalytic core"/>
    <property type="match status" value="1"/>
</dbReference>
<dbReference type="Pfam" id="PF00589">
    <property type="entry name" value="Phage_integrase"/>
    <property type="match status" value="1"/>
</dbReference>
<dbReference type="Pfam" id="PF02899">
    <property type="entry name" value="Phage_int_SAM_1"/>
    <property type="match status" value="1"/>
</dbReference>
<name>A0A2S4N4S7_9FLAO</name>
<sequence length="311" mass="36676">MDFKAYLKQQELSKTTAEMYHYQTMNFISFLDKDNTEVENCTEKEIMLYLAHLQKQGIASETRKLRLSALKHFFNFQIENNQRKDNPANRIKLQGGQKQKLYPILTPQELQSIYENYLVPKEDDPRSHHNWFNAYRLSKERNKVIIGLLFNQGITTAEVSRITTDSLDLRNGKIDITGGRTGKDRTLELKSSQIMDLMEYQYKTRNELLKYHKEPTKQLFLSTPASGQTQVNDVNAFNIFKRLTDELKEQNPKFINFLQVRASVITYWLKNYNLRQVQYFAGHKRIISTEMYLINDIDDLQKEIDNFHPIG</sequence>
<dbReference type="Gene3D" id="1.10.150.130">
    <property type="match status" value="1"/>
</dbReference>
<comment type="caution">
    <text evidence="8">The sequence shown here is derived from an EMBL/GenBank/DDBJ whole genome shotgun (WGS) entry which is preliminary data.</text>
</comment>
<evidence type="ECO:0000313" key="8">
    <source>
        <dbReference type="EMBL" id="POS00660.1"/>
    </source>
</evidence>
<evidence type="ECO:0000256" key="1">
    <source>
        <dbReference type="ARBA" id="ARBA00008857"/>
    </source>
</evidence>
<evidence type="ECO:0000256" key="5">
    <source>
        <dbReference type="PROSITE-ProRule" id="PRU01248"/>
    </source>
</evidence>
<protein>
    <submittedName>
        <fullName evidence="8">Site-specific recombinase XerD</fullName>
    </submittedName>
</protein>
<dbReference type="PANTHER" id="PTHR30349">
    <property type="entry name" value="PHAGE INTEGRASE-RELATED"/>
    <property type="match status" value="1"/>
</dbReference>
<dbReference type="EMBL" id="PQNY01000034">
    <property type="protein sequence ID" value="POS00660.1"/>
    <property type="molecule type" value="Genomic_DNA"/>
</dbReference>
<evidence type="ECO:0000259" key="7">
    <source>
        <dbReference type="PROSITE" id="PS51900"/>
    </source>
</evidence>
<dbReference type="InterPro" id="IPR004107">
    <property type="entry name" value="Integrase_SAM-like_N"/>
</dbReference>
<evidence type="ECO:0000259" key="6">
    <source>
        <dbReference type="PROSITE" id="PS51898"/>
    </source>
</evidence>
<evidence type="ECO:0000256" key="2">
    <source>
        <dbReference type="ARBA" id="ARBA00022908"/>
    </source>
</evidence>
<dbReference type="Proteomes" id="UP000237056">
    <property type="component" value="Unassembled WGS sequence"/>
</dbReference>
<dbReference type="InterPro" id="IPR013762">
    <property type="entry name" value="Integrase-like_cat_sf"/>
</dbReference>
<keyword evidence="9" id="KW-1185">Reference proteome</keyword>
<organism evidence="8 9">
    <name type="scientific">Flavobacterium croceum DSM 17960</name>
    <dbReference type="NCBI Taxonomy" id="1121886"/>
    <lineage>
        <taxon>Bacteria</taxon>
        <taxon>Pseudomonadati</taxon>
        <taxon>Bacteroidota</taxon>
        <taxon>Flavobacteriia</taxon>
        <taxon>Flavobacteriales</taxon>
        <taxon>Flavobacteriaceae</taxon>
        <taxon>Flavobacterium</taxon>
    </lineage>
</organism>
<dbReference type="AlphaFoldDB" id="A0A2S4N4S7"/>
<dbReference type="GO" id="GO:0003677">
    <property type="term" value="F:DNA binding"/>
    <property type="evidence" value="ECO:0007669"/>
    <property type="project" value="UniProtKB-UniRule"/>
</dbReference>
<keyword evidence="3 5" id="KW-0238">DNA-binding</keyword>
<gene>
    <name evidence="8" type="ORF">Q361_1346</name>
</gene>
<dbReference type="CDD" id="cd00397">
    <property type="entry name" value="DNA_BRE_C"/>
    <property type="match status" value="1"/>
</dbReference>
<evidence type="ECO:0000256" key="4">
    <source>
        <dbReference type="ARBA" id="ARBA00023172"/>
    </source>
</evidence>
<dbReference type="SUPFAM" id="SSF56349">
    <property type="entry name" value="DNA breaking-rejoining enzymes"/>
    <property type="match status" value="1"/>
</dbReference>
<evidence type="ECO:0000256" key="3">
    <source>
        <dbReference type="ARBA" id="ARBA00023125"/>
    </source>
</evidence>
<dbReference type="OrthoDB" id="1407105at2"/>
<evidence type="ECO:0000313" key="9">
    <source>
        <dbReference type="Proteomes" id="UP000237056"/>
    </source>
</evidence>
<dbReference type="InterPro" id="IPR002104">
    <property type="entry name" value="Integrase_catalytic"/>
</dbReference>
<keyword evidence="4" id="KW-0233">DNA recombination</keyword>
<dbReference type="GO" id="GO:0006310">
    <property type="term" value="P:DNA recombination"/>
    <property type="evidence" value="ECO:0007669"/>
    <property type="project" value="UniProtKB-KW"/>
</dbReference>